<dbReference type="PANTHER" id="PTHR43546:SF3">
    <property type="entry name" value="UPF0173 METAL-DEPENDENT HYDROLASE MJ1163"/>
    <property type="match status" value="1"/>
</dbReference>
<dbReference type="SMART" id="SM00849">
    <property type="entry name" value="Lactamase_B"/>
    <property type="match status" value="1"/>
</dbReference>
<dbReference type="InterPro" id="IPR050114">
    <property type="entry name" value="UPF0173_UPF0282_UlaG_hydrolase"/>
</dbReference>
<feature type="domain" description="Metallo-beta-lactamase" evidence="1">
    <location>
        <begin position="7"/>
        <end position="180"/>
    </location>
</feature>
<evidence type="ECO:0000313" key="2">
    <source>
        <dbReference type="EMBL" id="QSB15493.1"/>
    </source>
</evidence>
<evidence type="ECO:0000259" key="1">
    <source>
        <dbReference type="SMART" id="SM00849"/>
    </source>
</evidence>
<reference evidence="2" key="1">
    <citation type="submission" date="2021-02" db="EMBL/GenBank/DDBJ databases">
        <title>Natrosporangium hydrolyticum gen. nov., sp. nov, a haloalkaliphilic actinobacterium from a soda solonchak soil.</title>
        <authorList>
            <person name="Sorokin D.Y."/>
            <person name="Khijniak T.V."/>
            <person name="Zakharycheva A.P."/>
            <person name="Boueva O.V."/>
            <person name="Ariskina E.V."/>
            <person name="Hahnke R.L."/>
            <person name="Bunk B."/>
            <person name="Sproer C."/>
            <person name="Schumann P."/>
            <person name="Evtushenko L.I."/>
            <person name="Kublanov I.V."/>
        </authorList>
    </citation>
    <scope>NUCLEOTIDE SEQUENCE</scope>
    <source>
        <strain evidence="2">DSM 106523</strain>
    </source>
</reference>
<dbReference type="PANTHER" id="PTHR43546">
    <property type="entry name" value="UPF0173 METAL-DEPENDENT HYDROLASE MJ1163-RELATED"/>
    <property type="match status" value="1"/>
</dbReference>
<dbReference type="EMBL" id="CP070499">
    <property type="protein sequence ID" value="QSB15493.1"/>
    <property type="molecule type" value="Genomic_DNA"/>
</dbReference>
<keyword evidence="3" id="KW-1185">Reference proteome</keyword>
<dbReference type="RefSeq" id="WP_239677675.1">
    <property type="nucleotide sequence ID" value="NZ_CP070499.1"/>
</dbReference>
<evidence type="ECO:0000313" key="3">
    <source>
        <dbReference type="Proteomes" id="UP000662857"/>
    </source>
</evidence>
<dbReference type="KEGG" id="nhy:JQS43_03825"/>
<organism evidence="2 3">
    <name type="scientific">Natronosporangium hydrolyticum</name>
    <dbReference type="NCBI Taxonomy" id="2811111"/>
    <lineage>
        <taxon>Bacteria</taxon>
        <taxon>Bacillati</taxon>
        <taxon>Actinomycetota</taxon>
        <taxon>Actinomycetes</taxon>
        <taxon>Micromonosporales</taxon>
        <taxon>Micromonosporaceae</taxon>
        <taxon>Natronosporangium</taxon>
    </lineage>
</organism>
<proteinExistence type="predicted"/>
<gene>
    <name evidence="2" type="ORF">JQS43_03825</name>
</gene>
<sequence length="218" mass="23073">MQLTKYTHSCIRLEHDSGVLVIDPGGFSEQAALLGADVVLITHEHADHLDVDKLTAAAADRPSLTVYAHPDVVSKLAVLGEAVQVHPVNAGDEFTAAGFGIRVGGGQHALIHADIPRIANIGFLIEDVLYHPGDSVDPADLPAGSQVETLLLPINAPWQRLAEAVDFVRAVAPRQAYGIHDHLLSAAGAKVYDTNLSKLANCDYHHVEPATTIDLAGG</sequence>
<dbReference type="Pfam" id="PF13483">
    <property type="entry name" value="Lactamase_B_3"/>
    <property type="match status" value="1"/>
</dbReference>
<dbReference type="InterPro" id="IPR036866">
    <property type="entry name" value="RibonucZ/Hydroxyglut_hydro"/>
</dbReference>
<dbReference type="Gene3D" id="3.60.15.10">
    <property type="entry name" value="Ribonuclease Z/Hydroxyacylglutathione hydrolase-like"/>
    <property type="match status" value="1"/>
</dbReference>
<accession>A0A895YJF5</accession>
<dbReference type="AlphaFoldDB" id="A0A895YJF5"/>
<name>A0A895YJF5_9ACTN</name>
<protein>
    <submittedName>
        <fullName evidence="2">MBL fold metallo-hydrolase</fullName>
    </submittedName>
</protein>
<dbReference type="Proteomes" id="UP000662857">
    <property type="component" value="Chromosome"/>
</dbReference>
<dbReference type="InterPro" id="IPR001279">
    <property type="entry name" value="Metallo-B-lactamas"/>
</dbReference>
<dbReference type="SUPFAM" id="SSF56281">
    <property type="entry name" value="Metallo-hydrolase/oxidoreductase"/>
    <property type="match status" value="1"/>
</dbReference>